<feature type="non-terminal residue" evidence="1">
    <location>
        <position position="1"/>
    </location>
</feature>
<proteinExistence type="predicted"/>
<protein>
    <submittedName>
        <fullName evidence="1">4331_t:CDS:1</fullName>
    </submittedName>
</protein>
<comment type="caution">
    <text evidence="1">The sequence shown here is derived from an EMBL/GenBank/DDBJ whole genome shotgun (WGS) entry which is preliminary data.</text>
</comment>
<dbReference type="EMBL" id="CAJVPS010056701">
    <property type="protein sequence ID" value="CAG8777605.1"/>
    <property type="molecule type" value="Genomic_DNA"/>
</dbReference>
<accession>A0A9N9JG88</accession>
<feature type="non-terminal residue" evidence="1">
    <location>
        <position position="57"/>
    </location>
</feature>
<dbReference type="AlphaFoldDB" id="A0A9N9JG88"/>
<gene>
    <name evidence="1" type="ORF">ALEPTO_LOCUS14487</name>
</gene>
<reference evidence="1" key="1">
    <citation type="submission" date="2021-06" db="EMBL/GenBank/DDBJ databases">
        <authorList>
            <person name="Kallberg Y."/>
            <person name="Tangrot J."/>
            <person name="Rosling A."/>
        </authorList>
    </citation>
    <scope>NUCLEOTIDE SEQUENCE</scope>
    <source>
        <strain evidence="1">FL130A</strain>
    </source>
</reference>
<name>A0A9N9JG88_9GLOM</name>
<sequence>SSYKPWYFVSSLVNVLLEGTVLQLKSINSRSFRNFQRQYAKRNFLASVDAYQLQLWK</sequence>
<evidence type="ECO:0000313" key="2">
    <source>
        <dbReference type="Proteomes" id="UP000789508"/>
    </source>
</evidence>
<evidence type="ECO:0000313" key="1">
    <source>
        <dbReference type="EMBL" id="CAG8777605.1"/>
    </source>
</evidence>
<keyword evidence="2" id="KW-1185">Reference proteome</keyword>
<dbReference type="Proteomes" id="UP000789508">
    <property type="component" value="Unassembled WGS sequence"/>
</dbReference>
<organism evidence="1 2">
    <name type="scientific">Ambispora leptoticha</name>
    <dbReference type="NCBI Taxonomy" id="144679"/>
    <lineage>
        <taxon>Eukaryota</taxon>
        <taxon>Fungi</taxon>
        <taxon>Fungi incertae sedis</taxon>
        <taxon>Mucoromycota</taxon>
        <taxon>Glomeromycotina</taxon>
        <taxon>Glomeromycetes</taxon>
        <taxon>Archaeosporales</taxon>
        <taxon>Ambisporaceae</taxon>
        <taxon>Ambispora</taxon>
    </lineage>
</organism>